<feature type="region of interest" description="Disordered" evidence="1">
    <location>
        <begin position="1"/>
        <end position="62"/>
    </location>
</feature>
<dbReference type="Proteomes" id="UP000799772">
    <property type="component" value="Unassembled WGS sequence"/>
</dbReference>
<dbReference type="OrthoDB" id="62952at2759"/>
<proteinExistence type="predicted"/>
<gene>
    <name evidence="2" type="ORF">NA57DRAFT_79686</name>
</gene>
<evidence type="ECO:0008006" key="4">
    <source>
        <dbReference type="Google" id="ProtNLM"/>
    </source>
</evidence>
<evidence type="ECO:0000256" key="1">
    <source>
        <dbReference type="SAM" id="MobiDB-lite"/>
    </source>
</evidence>
<reference evidence="2" key="1">
    <citation type="journal article" date="2020" name="Stud. Mycol.">
        <title>101 Dothideomycetes genomes: a test case for predicting lifestyles and emergence of pathogens.</title>
        <authorList>
            <person name="Haridas S."/>
            <person name="Albert R."/>
            <person name="Binder M."/>
            <person name="Bloem J."/>
            <person name="Labutti K."/>
            <person name="Salamov A."/>
            <person name="Andreopoulos B."/>
            <person name="Baker S."/>
            <person name="Barry K."/>
            <person name="Bills G."/>
            <person name="Bluhm B."/>
            <person name="Cannon C."/>
            <person name="Castanera R."/>
            <person name="Culley D."/>
            <person name="Daum C."/>
            <person name="Ezra D."/>
            <person name="Gonzalez J."/>
            <person name="Henrissat B."/>
            <person name="Kuo A."/>
            <person name="Liang C."/>
            <person name="Lipzen A."/>
            <person name="Lutzoni F."/>
            <person name="Magnuson J."/>
            <person name="Mondo S."/>
            <person name="Nolan M."/>
            <person name="Ohm R."/>
            <person name="Pangilinan J."/>
            <person name="Park H.-J."/>
            <person name="Ramirez L."/>
            <person name="Alfaro M."/>
            <person name="Sun H."/>
            <person name="Tritt A."/>
            <person name="Yoshinaga Y."/>
            <person name="Zwiers L.-H."/>
            <person name="Turgeon B."/>
            <person name="Goodwin S."/>
            <person name="Spatafora J."/>
            <person name="Crous P."/>
            <person name="Grigoriev I."/>
        </authorList>
    </citation>
    <scope>NUCLEOTIDE SEQUENCE</scope>
    <source>
        <strain evidence="2">CBS 133067</strain>
    </source>
</reference>
<keyword evidence="3" id="KW-1185">Reference proteome</keyword>
<feature type="compositionally biased region" description="Polar residues" evidence="1">
    <location>
        <begin position="32"/>
        <end position="62"/>
    </location>
</feature>
<evidence type="ECO:0000313" key="2">
    <source>
        <dbReference type="EMBL" id="KAF2095199.1"/>
    </source>
</evidence>
<sequence length="373" mass="42458">MGSKRKRSAEHLRRGENEDENNTVITHIEETFQLSSSSARITSSEPRSGTHNGDEQGQNSSQKSFLDLPAELRLQVYQYVLDDILHMISCHPFWIHLGMTAYDYRGSDGYALPSVCRLFRAEILPLVFGKIRYEFVGSLMIRDTHSDLRLWAALEGHQEWMDFASPVYRAMQSYIQKLRVCLWVPASCGSTTVPTVDEMENIGSYIYLDFRLLDTTLHVALWHSLARSKFTSSKRYYSSQVSPETIELIKACIANALPLDTTKPLDGVTIVTAADDIVSELIRLQIWYNPQSSCEKERHHTGSCASHPHDARHIKITDIECRKDGAGERFELHTTHTLAHRGDEGTRASLWWDWEQGTRFEMAEGDQEGSSSE</sequence>
<evidence type="ECO:0000313" key="3">
    <source>
        <dbReference type="Proteomes" id="UP000799772"/>
    </source>
</evidence>
<organism evidence="2 3">
    <name type="scientific">Rhizodiscina lignyota</name>
    <dbReference type="NCBI Taxonomy" id="1504668"/>
    <lineage>
        <taxon>Eukaryota</taxon>
        <taxon>Fungi</taxon>
        <taxon>Dikarya</taxon>
        <taxon>Ascomycota</taxon>
        <taxon>Pezizomycotina</taxon>
        <taxon>Dothideomycetes</taxon>
        <taxon>Pleosporomycetidae</taxon>
        <taxon>Aulographales</taxon>
        <taxon>Rhizodiscinaceae</taxon>
        <taxon>Rhizodiscina</taxon>
    </lineage>
</organism>
<accession>A0A9P4M6V0</accession>
<protein>
    <recommendedName>
        <fullName evidence="4">F-box domain-containing protein</fullName>
    </recommendedName>
</protein>
<dbReference type="EMBL" id="ML978132">
    <property type="protein sequence ID" value="KAF2095199.1"/>
    <property type="molecule type" value="Genomic_DNA"/>
</dbReference>
<dbReference type="AlphaFoldDB" id="A0A9P4M6V0"/>
<name>A0A9P4M6V0_9PEZI</name>
<comment type="caution">
    <text evidence="2">The sequence shown here is derived from an EMBL/GenBank/DDBJ whole genome shotgun (WGS) entry which is preliminary data.</text>
</comment>